<dbReference type="SUPFAM" id="SSF52172">
    <property type="entry name" value="CheY-like"/>
    <property type="match status" value="1"/>
</dbReference>
<dbReference type="RefSeq" id="WP_209469099.1">
    <property type="nucleotide sequence ID" value="NZ_BAABDR010000005.1"/>
</dbReference>
<dbReference type="HOGENOM" id="CLU_3085230_0_0_11"/>
<evidence type="ECO:0000313" key="1">
    <source>
        <dbReference type="EMBL" id="CDR06920.1"/>
    </source>
</evidence>
<dbReference type="InterPro" id="IPR011006">
    <property type="entry name" value="CheY-like_superfamily"/>
</dbReference>
<dbReference type="EMBL" id="JAGGLR010000033">
    <property type="protein sequence ID" value="MBP2067764.1"/>
    <property type="molecule type" value="Genomic_DNA"/>
</dbReference>
<protein>
    <submittedName>
        <fullName evidence="2">DNA-binding response OmpR family regulator</fullName>
    </submittedName>
    <submittedName>
        <fullName evidence="1">Two component transcriptional regulator, wingedhelix family</fullName>
    </submittedName>
</protein>
<reference evidence="1" key="1">
    <citation type="submission" date="2014-05" db="EMBL/GenBank/DDBJ databases">
        <authorList>
            <person name="Horn Fabian"/>
        </authorList>
    </citation>
    <scope>NUCLEOTIDE SEQUENCE</scope>
</reference>
<evidence type="ECO:0000313" key="3">
    <source>
        <dbReference type="Proteomes" id="UP000756710"/>
    </source>
</evidence>
<accession>A0A060ZLF0</accession>
<sequence>MLMLSAAGSLRDRLSGFAADDYLSKFEFPELVARLRALERRMQSARPPLLES</sequence>
<evidence type="ECO:0000313" key="2">
    <source>
        <dbReference type="EMBL" id="MBP2067764.1"/>
    </source>
</evidence>
<keyword evidence="3" id="KW-1185">Reference proteome</keyword>
<dbReference type="GO" id="GO:0003677">
    <property type="term" value="F:DNA binding"/>
    <property type="evidence" value="ECO:0007669"/>
    <property type="project" value="UniProtKB-KW"/>
</dbReference>
<name>A0A060ZLF0_9ACTN</name>
<keyword evidence="2" id="KW-0238">DNA-binding</keyword>
<reference evidence="2 3" key="2">
    <citation type="submission" date="2021-03" db="EMBL/GenBank/DDBJ databases">
        <title>Genomic Encyclopedia of Type Strains, Phase IV (KMG-IV): sequencing the most valuable type-strain genomes for metagenomic binning, comparative biology and taxonomic classification.</title>
        <authorList>
            <person name="Goeker M."/>
        </authorList>
    </citation>
    <scope>NUCLEOTIDE SEQUENCE [LARGE SCALE GENOMIC DNA]</scope>
    <source>
        <strain evidence="2 3">DSM 41954</strain>
    </source>
</reference>
<dbReference type="PATRIC" id="fig|576784.4.peg.3773"/>
<organism evidence="1">
    <name type="scientific">Streptomyces iranensis</name>
    <dbReference type="NCBI Taxonomy" id="576784"/>
    <lineage>
        <taxon>Bacteria</taxon>
        <taxon>Bacillati</taxon>
        <taxon>Actinomycetota</taxon>
        <taxon>Actinomycetes</taxon>
        <taxon>Kitasatosporales</taxon>
        <taxon>Streptomycetaceae</taxon>
        <taxon>Streptomyces</taxon>
        <taxon>Streptomyces violaceusniger group</taxon>
    </lineage>
</organism>
<dbReference type="EMBL" id="LK022848">
    <property type="protein sequence ID" value="CDR06920.1"/>
    <property type="molecule type" value="Genomic_DNA"/>
</dbReference>
<proteinExistence type="predicted"/>
<dbReference type="Proteomes" id="UP000756710">
    <property type="component" value="Unassembled WGS sequence"/>
</dbReference>
<dbReference type="AlphaFoldDB" id="A0A060ZLF0"/>
<gene>
    <name evidence="2" type="ORF">J2Z30_008831</name>
    <name evidence="1" type="ORF">SIRAN3787</name>
</gene>